<keyword evidence="2" id="KW-1185">Reference proteome</keyword>
<sequence length="212" mass="24807">MPPIKKTREISQEPCLMSSMLIKVFTFLNSNFDMWTKDSYGACNKAKETTKITWDVKTTLNIVNSCIEVTEEYIRTGNKSSSCNAIIWNNKMLNGLIGRFCYKITKRVESQQETMEDLMNDDGIENILSTDQVVTETFVSQKDTSFSVKEFNKLYNKKVKNVNHLATKSKEEIEDTRKKQVEEIFQLWSKLEKTIEDESNKIRKIYEKFNKF</sequence>
<reference evidence="1 2" key="1">
    <citation type="submission" date="2017-11" db="EMBL/GenBank/DDBJ databases">
        <title>The genome of Rhizophagus clarus HR1 reveals common genetic basis of auxotrophy among arbuscular mycorrhizal fungi.</title>
        <authorList>
            <person name="Kobayashi Y."/>
        </authorList>
    </citation>
    <scope>NUCLEOTIDE SEQUENCE [LARGE SCALE GENOMIC DNA]</scope>
    <source>
        <strain evidence="1 2">HR1</strain>
    </source>
</reference>
<accession>A0A2Z6S0E5</accession>
<dbReference type="EMBL" id="BEXD01004235">
    <property type="protein sequence ID" value="GBC08636.1"/>
    <property type="molecule type" value="Genomic_DNA"/>
</dbReference>
<organism evidence="1 2">
    <name type="scientific">Rhizophagus clarus</name>
    <dbReference type="NCBI Taxonomy" id="94130"/>
    <lineage>
        <taxon>Eukaryota</taxon>
        <taxon>Fungi</taxon>
        <taxon>Fungi incertae sedis</taxon>
        <taxon>Mucoromycota</taxon>
        <taxon>Glomeromycotina</taxon>
        <taxon>Glomeromycetes</taxon>
        <taxon>Glomerales</taxon>
        <taxon>Glomeraceae</taxon>
        <taxon>Rhizophagus</taxon>
    </lineage>
</organism>
<evidence type="ECO:0000313" key="2">
    <source>
        <dbReference type="Proteomes" id="UP000247702"/>
    </source>
</evidence>
<dbReference type="AlphaFoldDB" id="A0A2Z6S0E5"/>
<evidence type="ECO:0000313" key="1">
    <source>
        <dbReference type="EMBL" id="GBC08636.1"/>
    </source>
</evidence>
<comment type="caution">
    <text evidence="1">The sequence shown here is derived from an EMBL/GenBank/DDBJ whole genome shotgun (WGS) entry which is preliminary data.</text>
</comment>
<proteinExistence type="predicted"/>
<name>A0A2Z6S0E5_9GLOM</name>
<gene>
    <name evidence="1" type="ORF">RclHR1_08280004</name>
</gene>
<dbReference type="Proteomes" id="UP000247702">
    <property type="component" value="Unassembled WGS sequence"/>
</dbReference>
<protein>
    <submittedName>
        <fullName evidence="1">Uncharacterized protein</fullName>
    </submittedName>
</protein>